<organism evidence="2 3">
    <name type="scientific">Phaseolus angularis</name>
    <name type="common">Azuki bean</name>
    <name type="synonym">Vigna angularis</name>
    <dbReference type="NCBI Taxonomy" id="3914"/>
    <lineage>
        <taxon>Eukaryota</taxon>
        <taxon>Viridiplantae</taxon>
        <taxon>Streptophyta</taxon>
        <taxon>Embryophyta</taxon>
        <taxon>Tracheophyta</taxon>
        <taxon>Spermatophyta</taxon>
        <taxon>Magnoliopsida</taxon>
        <taxon>eudicotyledons</taxon>
        <taxon>Gunneridae</taxon>
        <taxon>Pentapetalae</taxon>
        <taxon>rosids</taxon>
        <taxon>fabids</taxon>
        <taxon>Fabales</taxon>
        <taxon>Fabaceae</taxon>
        <taxon>Papilionoideae</taxon>
        <taxon>50 kb inversion clade</taxon>
        <taxon>NPAAA clade</taxon>
        <taxon>indigoferoid/millettioid clade</taxon>
        <taxon>Phaseoleae</taxon>
        <taxon>Vigna</taxon>
    </lineage>
</organism>
<proteinExistence type="predicted"/>
<sequence>MLKDERSSGKTLSVNVEGRAVKDERSSGKMLSVHVEGREVNPSRFMLKDER</sequence>
<evidence type="ECO:0000256" key="1">
    <source>
        <dbReference type="SAM" id="MobiDB-lite"/>
    </source>
</evidence>
<evidence type="ECO:0000313" key="3">
    <source>
        <dbReference type="Proteomes" id="UP000053144"/>
    </source>
</evidence>
<dbReference type="Proteomes" id="UP000053144">
    <property type="component" value="Chromosome 5"/>
</dbReference>
<accession>A0A0L9UIL8</accession>
<reference evidence="3" key="1">
    <citation type="journal article" date="2015" name="Proc. Natl. Acad. Sci. U.S.A.">
        <title>Genome sequencing of adzuki bean (Vigna angularis) provides insight into high starch and low fat accumulation and domestication.</title>
        <authorList>
            <person name="Yang K."/>
            <person name="Tian Z."/>
            <person name="Chen C."/>
            <person name="Luo L."/>
            <person name="Zhao B."/>
            <person name="Wang Z."/>
            <person name="Yu L."/>
            <person name="Li Y."/>
            <person name="Sun Y."/>
            <person name="Li W."/>
            <person name="Chen Y."/>
            <person name="Li Y."/>
            <person name="Zhang Y."/>
            <person name="Ai D."/>
            <person name="Zhao J."/>
            <person name="Shang C."/>
            <person name="Ma Y."/>
            <person name="Wu B."/>
            <person name="Wang M."/>
            <person name="Gao L."/>
            <person name="Sun D."/>
            <person name="Zhang P."/>
            <person name="Guo F."/>
            <person name="Wang W."/>
            <person name="Li Y."/>
            <person name="Wang J."/>
            <person name="Varshney R.K."/>
            <person name="Wang J."/>
            <person name="Ling H.Q."/>
            <person name="Wan P."/>
        </authorList>
    </citation>
    <scope>NUCLEOTIDE SEQUENCE</scope>
    <source>
        <strain evidence="3">cv. Jingnong 6</strain>
    </source>
</reference>
<dbReference type="Gramene" id="KOM42404">
    <property type="protein sequence ID" value="KOM42404"/>
    <property type="gene ID" value="LR48_Vigan05g000800"/>
</dbReference>
<evidence type="ECO:0000313" key="2">
    <source>
        <dbReference type="EMBL" id="KOM42404.1"/>
    </source>
</evidence>
<dbReference type="AlphaFoldDB" id="A0A0L9UIL8"/>
<feature type="region of interest" description="Disordered" evidence="1">
    <location>
        <begin position="1"/>
        <end position="30"/>
    </location>
</feature>
<gene>
    <name evidence="2" type="ORF">LR48_Vigan05g000800</name>
</gene>
<protein>
    <submittedName>
        <fullName evidence="2">Uncharacterized protein</fullName>
    </submittedName>
</protein>
<dbReference type="EMBL" id="CM003375">
    <property type="protein sequence ID" value="KOM42404.1"/>
    <property type="molecule type" value="Genomic_DNA"/>
</dbReference>
<name>A0A0L9UIL8_PHAAN</name>